<evidence type="ECO:0000313" key="11">
    <source>
        <dbReference type="Proteomes" id="UP000037069"/>
    </source>
</evidence>
<dbReference type="EMBL" id="JRES01000630">
    <property type="protein sequence ID" value="KNC29786.1"/>
    <property type="molecule type" value="Genomic_DNA"/>
</dbReference>
<dbReference type="InterPro" id="IPR036638">
    <property type="entry name" value="HLH_DNA-bd_sf"/>
</dbReference>
<evidence type="ECO:0000256" key="1">
    <source>
        <dbReference type="ARBA" id="ARBA00004123"/>
    </source>
</evidence>
<dbReference type="InterPro" id="IPR050370">
    <property type="entry name" value="HES_HEY"/>
</dbReference>
<dbReference type="PROSITE" id="PS50888">
    <property type="entry name" value="BHLH"/>
    <property type="match status" value="2"/>
</dbReference>
<dbReference type="PROSITE" id="PS51054">
    <property type="entry name" value="ORANGE"/>
    <property type="match status" value="2"/>
</dbReference>
<organism evidence="10 11">
    <name type="scientific">Lucilia cuprina</name>
    <name type="common">Green bottle fly</name>
    <name type="synonym">Australian sheep blowfly</name>
    <dbReference type="NCBI Taxonomy" id="7375"/>
    <lineage>
        <taxon>Eukaryota</taxon>
        <taxon>Metazoa</taxon>
        <taxon>Ecdysozoa</taxon>
        <taxon>Arthropoda</taxon>
        <taxon>Hexapoda</taxon>
        <taxon>Insecta</taxon>
        <taxon>Pterygota</taxon>
        <taxon>Neoptera</taxon>
        <taxon>Endopterygota</taxon>
        <taxon>Diptera</taxon>
        <taxon>Brachycera</taxon>
        <taxon>Muscomorpha</taxon>
        <taxon>Oestroidea</taxon>
        <taxon>Calliphoridae</taxon>
        <taxon>Luciliinae</taxon>
        <taxon>Lucilia</taxon>
    </lineage>
</organism>
<reference evidence="10 11" key="1">
    <citation type="journal article" date="2015" name="Nat. Commun.">
        <title>Lucilia cuprina genome unlocks parasitic fly biology to underpin future interventions.</title>
        <authorList>
            <person name="Anstead C.A."/>
            <person name="Korhonen P.K."/>
            <person name="Young N.D."/>
            <person name="Hall R.S."/>
            <person name="Jex A.R."/>
            <person name="Murali S.C."/>
            <person name="Hughes D.S."/>
            <person name="Lee S.F."/>
            <person name="Perry T."/>
            <person name="Stroehlein A.J."/>
            <person name="Ansell B.R."/>
            <person name="Breugelmans B."/>
            <person name="Hofmann A."/>
            <person name="Qu J."/>
            <person name="Dugan S."/>
            <person name="Lee S.L."/>
            <person name="Chao H."/>
            <person name="Dinh H."/>
            <person name="Han Y."/>
            <person name="Doddapaneni H.V."/>
            <person name="Worley K.C."/>
            <person name="Muzny D.M."/>
            <person name="Ioannidis P."/>
            <person name="Waterhouse R.M."/>
            <person name="Zdobnov E.M."/>
            <person name="James P.J."/>
            <person name="Bagnall N.H."/>
            <person name="Kotze A.C."/>
            <person name="Gibbs R.A."/>
            <person name="Richards S."/>
            <person name="Batterham P."/>
            <person name="Gasser R.B."/>
        </authorList>
    </citation>
    <scope>NUCLEOTIDE SEQUENCE [LARGE SCALE GENOMIC DNA]</scope>
    <source>
        <strain evidence="10 11">LS</strain>
        <tissue evidence="10">Full body</tissue>
    </source>
</reference>
<evidence type="ECO:0000256" key="2">
    <source>
        <dbReference type="ARBA" id="ARBA00022473"/>
    </source>
</evidence>
<dbReference type="Proteomes" id="UP000037069">
    <property type="component" value="Unassembled WGS sequence"/>
</dbReference>
<feature type="compositionally biased region" description="Low complexity" evidence="7">
    <location>
        <begin position="371"/>
        <end position="387"/>
    </location>
</feature>
<feature type="domain" description="Orange" evidence="9">
    <location>
        <begin position="291"/>
        <end position="324"/>
    </location>
</feature>
<keyword evidence="11" id="KW-1185">Reference proteome</keyword>
<accession>A0A0L0CC03</accession>
<dbReference type="AlphaFoldDB" id="A0A0L0CC03"/>
<feature type="region of interest" description="Disordered" evidence="7">
    <location>
        <begin position="156"/>
        <end position="186"/>
    </location>
</feature>
<dbReference type="FunFam" id="4.10.280.10:FF:000009">
    <property type="entry name" value="Transcription factor HES-1"/>
    <property type="match status" value="1"/>
</dbReference>
<dbReference type="SUPFAM" id="SSF158457">
    <property type="entry name" value="Orange domain-like"/>
    <property type="match status" value="2"/>
</dbReference>
<dbReference type="OrthoDB" id="6085656at2759"/>
<evidence type="ECO:0000256" key="3">
    <source>
        <dbReference type="ARBA" id="ARBA00023015"/>
    </source>
</evidence>
<dbReference type="SMART" id="SM00511">
    <property type="entry name" value="ORANGE"/>
    <property type="match status" value="2"/>
</dbReference>
<dbReference type="PANTHER" id="PTHR10985">
    <property type="entry name" value="BASIC HELIX-LOOP-HELIX TRANSCRIPTION FACTOR, HES-RELATED"/>
    <property type="match status" value="1"/>
</dbReference>
<evidence type="ECO:0000259" key="9">
    <source>
        <dbReference type="PROSITE" id="PS51054"/>
    </source>
</evidence>
<name>A0A0L0CC03_LUCCU</name>
<feature type="domain" description="Orange" evidence="9">
    <location>
        <begin position="88"/>
        <end position="121"/>
    </location>
</feature>
<dbReference type="GO" id="GO:0046983">
    <property type="term" value="F:protein dimerization activity"/>
    <property type="evidence" value="ECO:0007669"/>
    <property type="project" value="InterPro"/>
</dbReference>
<evidence type="ECO:0000313" key="10">
    <source>
        <dbReference type="EMBL" id="KNC29786.1"/>
    </source>
</evidence>
<gene>
    <name evidence="10" type="ORF">FF38_11444</name>
</gene>
<evidence type="ECO:0000256" key="5">
    <source>
        <dbReference type="ARBA" id="ARBA00023163"/>
    </source>
</evidence>
<dbReference type="GO" id="GO:0006355">
    <property type="term" value="P:regulation of DNA-templated transcription"/>
    <property type="evidence" value="ECO:0007669"/>
    <property type="project" value="InterPro"/>
</dbReference>
<feature type="region of interest" description="Disordered" evidence="7">
    <location>
        <begin position="331"/>
        <end position="387"/>
    </location>
</feature>
<dbReference type="SUPFAM" id="SSF47459">
    <property type="entry name" value="HLH, helix-loop-helix DNA-binding domain"/>
    <property type="match status" value="2"/>
</dbReference>
<keyword evidence="4" id="KW-0238">DNA-binding</keyword>
<dbReference type="SMART" id="SM00353">
    <property type="entry name" value="HLH"/>
    <property type="match status" value="2"/>
</dbReference>
<dbReference type="GO" id="GO:0005634">
    <property type="term" value="C:nucleus"/>
    <property type="evidence" value="ECO:0007669"/>
    <property type="project" value="UniProtKB-SubCell"/>
</dbReference>
<dbReference type="InterPro" id="IPR003650">
    <property type="entry name" value="Orange_dom"/>
</dbReference>
<feature type="domain" description="BHLH" evidence="8">
    <location>
        <begin position="13"/>
        <end position="70"/>
    </location>
</feature>
<feature type="compositionally biased region" description="Polar residues" evidence="7">
    <location>
        <begin position="170"/>
        <end position="186"/>
    </location>
</feature>
<keyword evidence="6" id="KW-0539">Nucleus</keyword>
<evidence type="ECO:0000256" key="7">
    <source>
        <dbReference type="SAM" id="MobiDB-lite"/>
    </source>
</evidence>
<evidence type="ECO:0000259" key="8">
    <source>
        <dbReference type="PROSITE" id="PS50888"/>
    </source>
</evidence>
<dbReference type="CDD" id="cd19741">
    <property type="entry name" value="bHLH-O_ESMB_like"/>
    <property type="match status" value="1"/>
</dbReference>
<dbReference type="Pfam" id="PF07527">
    <property type="entry name" value="Hairy_orange"/>
    <property type="match status" value="2"/>
</dbReference>
<dbReference type="STRING" id="7375.A0A0L0CC03"/>
<dbReference type="InterPro" id="IPR011598">
    <property type="entry name" value="bHLH_dom"/>
</dbReference>
<proteinExistence type="predicted"/>
<evidence type="ECO:0000256" key="6">
    <source>
        <dbReference type="ARBA" id="ARBA00023242"/>
    </source>
</evidence>
<keyword evidence="5" id="KW-0804">Transcription</keyword>
<feature type="domain" description="BHLH" evidence="8">
    <location>
        <begin position="220"/>
        <end position="275"/>
    </location>
</feature>
<keyword evidence="2" id="KW-0217">Developmental protein</keyword>
<comment type="caution">
    <text evidence="10">The sequence shown here is derived from an EMBL/GenBank/DDBJ whole genome shotgun (WGS) entry which is preliminary data.</text>
</comment>
<dbReference type="GO" id="GO:1990837">
    <property type="term" value="F:sequence-specific double-stranded DNA binding"/>
    <property type="evidence" value="ECO:0007669"/>
    <property type="project" value="UniProtKB-ARBA"/>
</dbReference>
<dbReference type="OMA" id="MRQQKTQ"/>
<dbReference type="Pfam" id="PF00010">
    <property type="entry name" value="HLH"/>
    <property type="match status" value="2"/>
</dbReference>
<keyword evidence="3" id="KW-0805">Transcription regulation</keyword>
<protein>
    <submittedName>
        <fullName evidence="10">Enhancer of split m8 protein</fullName>
    </submittedName>
</protein>
<comment type="subcellular location">
    <subcellularLocation>
        <location evidence="1">Nucleus</location>
    </subcellularLocation>
</comment>
<dbReference type="Gene3D" id="4.10.280.10">
    <property type="entry name" value="Helix-loop-helix DNA-binding domain"/>
    <property type="match status" value="2"/>
</dbReference>
<evidence type="ECO:0000256" key="4">
    <source>
        <dbReference type="ARBA" id="ARBA00023125"/>
    </source>
</evidence>
<sequence length="387" mass="44100">MATKYEMSKTYQYRKVMKPLLERKRRARINKCLDDLKDLMAECFQSNGENNVKFEKADILEVTVQHLRKLKQQKEQIAHNNVAAQQSFRSGYIQAANEVSRCMASLPKVDVQFGTKLMTHLGLRLSQLEAPQEIPTAVSTPLTVTCSTPHTSTAMYSPVSSGYASDSDYSRSSPALSQPQGLLQQVSNNNNSTPVWRPWNLKTNNNNMSNMEYTTKTEIYQKIKKPLLERQRRARINKCLDGLKQLMVDLNGNSKILRMDKAEMLETTIVYLRQHVKQQKMQTQQIPMDSFRNGYMNAVNEVSRVLASTPGMTVEMGKSVMTHLGRSYNRLQQEHEQREQQQQQQQKMQPLTIDCPLSPASSGYHSDDNDSPAVSPAATPAPVWRPW</sequence>